<protein>
    <recommendedName>
        <fullName evidence="4">Lipoprotein</fullName>
    </recommendedName>
</protein>
<sequence length="400" mass="43160">MQKHELSPTSIHLGDAVQAVVPPLVAYGLAKIAFSGVTRRSLSFLFALAFFGCDDSPPPSVEPTTPPPPPPAPPPRAADNLDEYTSLCDGGEPFSAAKPYKKGATSADISRVVAFEKYKESVDPAWRHLTSAPIDAWSAEGPADVQLVACVELSRRQLRRSCEFKDSAGEQFKLDLYDMSHAVRVVEAATGKVVLEQTFELGNTEGCPAFELFGSSTSDYRGVDYKHKLMALLAPLQPEGARPPPPLSFVELARVCDGVAFPGTARYDKSAAQKHPLYTTFRTDESAPLTLAAPPEGYDARESIGDPAAYQLVACVVGKSEKKRKDCRFDGGAVVELHEGTVDVAVYATATAELSEKKTFKATGGTCPMLFSFPADTKRAAWLPKIEPAYHKYMAELVSP</sequence>
<gene>
    <name evidence="2" type="ORF">O0S08_21970</name>
</gene>
<feature type="region of interest" description="Disordered" evidence="1">
    <location>
        <begin position="57"/>
        <end position="83"/>
    </location>
</feature>
<accession>A0ABY7HHW6</accession>
<proteinExistence type="predicted"/>
<evidence type="ECO:0008006" key="4">
    <source>
        <dbReference type="Google" id="ProtNLM"/>
    </source>
</evidence>
<dbReference type="EMBL" id="CP114040">
    <property type="protein sequence ID" value="WAS98806.1"/>
    <property type="molecule type" value="Genomic_DNA"/>
</dbReference>
<evidence type="ECO:0000313" key="2">
    <source>
        <dbReference type="EMBL" id="WAS98806.1"/>
    </source>
</evidence>
<evidence type="ECO:0000256" key="1">
    <source>
        <dbReference type="SAM" id="MobiDB-lite"/>
    </source>
</evidence>
<dbReference type="Proteomes" id="UP001164459">
    <property type="component" value="Chromosome"/>
</dbReference>
<reference evidence="2" key="1">
    <citation type="submission" date="2022-11" db="EMBL/GenBank/DDBJ databases">
        <title>Minimal conservation of predation-associated metabolite biosynthetic gene clusters underscores biosynthetic potential of Myxococcota including descriptions for ten novel species: Archangium lansinium sp. nov., Myxococcus landrumus sp. nov., Nannocystis bai.</title>
        <authorList>
            <person name="Ahearne A."/>
            <person name="Stevens C."/>
            <person name="Dowd S."/>
        </authorList>
    </citation>
    <scope>NUCLEOTIDE SEQUENCE</scope>
    <source>
        <strain evidence="2">Fl3</strain>
    </source>
</reference>
<name>A0ABY7HHW6_9BACT</name>
<evidence type="ECO:0000313" key="3">
    <source>
        <dbReference type="Proteomes" id="UP001164459"/>
    </source>
</evidence>
<keyword evidence="3" id="KW-1185">Reference proteome</keyword>
<dbReference type="RefSeq" id="WP_269041164.1">
    <property type="nucleotide sequence ID" value="NZ_CP114040.1"/>
</dbReference>
<organism evidence="2 3">
    <name type="scientific">Nannocystis punicea</name>
    <dbReference type="NCBI Taxonomy" id="2995304"/>
    <lineage>
        <taxon>Bacteria</taxon>
        <taxon>Pseudomonadati</taxon>
        <taxon>Myxococcota</taxon>
        <taxon>Polyangia</taxon>
        <taxon>Nannocystales</taxon>
        <taxon>Nannocystaceae</taxon>
        <taxon>Nannocystis</taxon>
    </lineage>
</organism>
<feature type="compositionally biased region" description="Pro residues" evidence="1">
    <location>
        <begin position="57"/>
        <end position="76"/>
    </location>
</feature>